<organism evidence="2 3">
    <name type="scientific">Citrobacter murliniae</name>
    <dbReference type="NCBI Taxonomy" id="67829"/>
    <lineage>
        <taxon>Bacteria</taxon>
        <taxon>Pseudomonadati</taxon>
        <taxon>Pseudomonadota</taxon>
        <taxon>Gammaproteobacteria</taxon>
        <taxon>Enterobacterales</taxon>
        <taxon>Enterobacteriaceae</taxon>
        <taxon>Citrobacter</taxon>
        <taxon>Citrobacter freundii complex</taxon>
    </lineage>
</organism>
<proteinExistence type="predicted"/>
<dbReference type="InterPro" id="IPR036937">
    <property type="entry name" value="Adhesion_dom_fimbrial_sf"/>
</dbReference>
<feature type="domain" description="Fimbrial-type adhesion" evidence="1">
    <location>
        <begin position="35"/>
        <end position="169"/>
    </location>
</feature>
<dbReference type="InterPro" id="IPR008966">
    <property type="entry name" value="Adhesion_dom_sf"/>
</dbReference>
<protein>
    <submittedName>
        <fullName evidence="2">Fimbrial protein</fullName>
    </submittedName>
</protein>
<evidence type="ECO:0000313" key="3">
    <source>
        <dbReference type="Proteomes" id="UP000306790"/>
    </source>
</evidence>
<dbReference type="InterPro" id="IPR000259">
    <property type="entry name" value="Adhesion_dom_fimbrial"/>
</dbReference>
<comment type="caution">
    <text evidence="2">The sequence shown here is derived from an EMBL/GenBank/DDBJ whole genome shotgun (WGS) entry which is preliminary data.</text>
</comment>
<evidence type="ECO:0000313" key="2">
    <source>
        <dbReference type="EMBL" id="THE39633.1"/>
    </source>
</evidence>
<dbReference type="SUPFAM" id="SSF49401">
    <property type="entry name" value="Bacterial adhesins"/>
    <property type="match status" value="1"/>
</dbReference>
<dbReference type="EMBL" id="QFVP01000004">
    <property type="protein sequence ID" value="THE39633.1"/>
    <property type="molecule type" value="Genomic_DNA"/>
</dbReference>
<name>A0ABY2PY20_9ENTR</name>
<dbReference type="Pfam" id="PF00419">
    <property type="entry name" value="Fimbrial"/>
    <property type="match status" value="1"/>
</dbReference>
<gene>
    <name evidence="2" type="ORF">DJ535_09200</name>
</gene>
<sequence length="170" mass="18475">MPQKGVMEKIRLVVIFIVFLIMNSAYADRYTTMITVSVKVVEPACVVNENKPINVDFSDHVAVTDVAAGLAVEDIEYTLQCYDANPSSVPVNMYINGYGQGFDKGSVQTSLDSLAIRIKADGVDFPLNTDLVINSGGPYPKLTATLIKAPNRELPTGSFTAEATMVVYYP</sequence>
<reference evidence="2 3" key="1">
    <citation type="submission" date="2018-05" db="EMBL/GenBank/DDBJ databases">
        <title>Isolation and genomic analyses of lactose-positive bacteria from faecal samples of preterm neonates.</title>
        <authorList>
            <person name="Chen Y."/>
            <person name="Brook T.C."/>
            <person name="O'Neill I."/>
            <person name="Soe C.Z."/>
            <person name="Hall L.J."/>
            <person name="Hoyles L."/>
        </authorList>
    </citation>
    <scope>NUCLEOTIDE SEQUENCE [LARGE SCALE GENOMIC DNA]</scope>
    <source>
        <strain evidence="2 3">P080C CL</strain>
    </source>
</reference>
<dbReference type="Gene3D" id="2.60.40.1090">
    <property type="entry name" value="Fimbrial-type adhesion domain"/>
    <property type="match status" value="1"/>
</dbReference>
<dbReference type="Proteomes" id="UP000306790">
    <property type="component" value="Unassembled WGS sequence"/>
</dbReference>
<accession>A0ABY2PY20</accession>
<keyword evidence="3" id="KW-1185">Reference proteome</keyword>
<evidence type="ECO:0000259" key="1">
    <source>
        <dbReference type="Pfam" id="PF00419"/>
    </source>
</evidence>